<evidence type="ECO:0000256" key="1">
    <source>
        <dbReference type="ARBA" id="ARBA00023002"/>
    </source>
</evidence>
<dbReference type="PANTHER" id="PTHR35176:SF6">
    <property type="entry name" value="HEME OXYGENASE HI_0854-RELATED"/>
    <property type="match status" value="1"/>
</dbReference>
<dbReference type="GO" id="GO:0070967">
    <property type="term" value="F:coenzyme F420 binding"/>
    <property type="evidence" value="ECO:0007669"/>
    <property type="project" value="TreeGrafter"/>
</dbReference>
<protein>
    <submittedName>
        <fullName evidence="3">Heme utilization protein HutZ</fullName>
    </submittedName>
</protein>
<dbReference type="InterPro" id="IPR011576">
    <property type="entry name" value="Pyridox_Oxase_N"/>
</dbReference>
<keyword evidence="1" id="KW-0560">Oxidoreductase</keyword>
<organism evidence="3 4">
    <name type="scientific">Haemophilus parahaemolyticus</name>
    <dbReference type="NCBI Taxonomy" id="735"/>
    <lineage>
        <taxon>Bacteria</taxon>
        <taxon>Pseudomonadati</taxon>
        <taxon>Pseudomonadota</taxon>
        <taxon>Gammaproteobacteria</taxon>
        <taxon>Pasteurellales</taxon>
        <taxon>Pasteurellaceae</taxon>
        <taxon>Haemophilus</taxon>
    </lineage>
</organism>
<reference evidence="3 4" key="1">
    <citation type="submission" date="2018-05" db="EMBL/GenBank/DDBJ databases">
        <title>Draft Genome Sequences for a Diverse set of 7 Haemophilus Species.</title>
        <authorList>
            <person name="Nichols M."/>
            <person name="Topaz N."/>
            <person name="Wang X."/>
            <person name="Wang X."/>
            <person name="Boxrud D."/>
        </authorList>
    </citation>
    <scope>NUCLEOTIDE SEQUENCE [LARGE SCALE GENOMIC DNA]</scope>
    <source>
        <strain evidence="3 4">C2010039593</strain>
    </source>
</reference>
<gene>
    <name evidence="3" type="primary">hutZ</name>
    <name evidence="3" type="ORF">DPV98_05725</name>
</gene>
<proteinExistence type="predicted"/>
<dbReference type="SUPFAM" id="SSF50475">
    <property type="entry name" value="FMN-binding split barrel"/>
    <property type="match status" value="1"/>
</dbReference>
<dbReference type="PANTHER" id="PTHR35176">
    <property type="entry name" value="HEME OXYGENASE HI_0854-RELATED"/>
    <property type="match status" value="1"/>
</dbReference>
<dbReference type="PIRSF" id="PIRSF004633">
    <property type="entry name" value="UCP_PLP_oxd"/>
    <property type="match status" value="1"/>
</dbReference>
<dbReference type="InterPro" id="IPR012349">
    <property type="entry name" value="Split_barrel_FMN-bd"/>
</dbReference>
<sequence>MTARQEVLQNRLGPQIQELKEQSRTIMLATLDEEGNPNVSYAPFVIHNGKYVVLISEIARHARNLQKVPKVSLMLIEDENLSRQIFARKRLSFDAISQVIDKLSEEGQACLAELKARHGDLIDELAQNADFKLFGFTPSQGLFVKGFGQAFQVSPSDLVDVVHLEIGHIKEEN</sequence>
<dbReference type="Gene3D" id="2.30.110.10">
    <property type="entry name" value="Electron Transport, Fmn-binding Protein, Chain A"/>
    <property type="match status" value="1"/>
</dbReference>
<accession>A0A369ZCK5</accession>
<dbReference type="Pfam" id="PF01243">
    <property type="entry name" value="PNPOx_N"/>
    <property type="match status" value="1"/>
</dbReference>
<dbReference type="RefSeq" id="WP_040216253.1">
    <property type="nucleotide sequence ID" value="NZ_JAPWBQ010000001.1"/>
</dbReference>
<feature type="domain" description="Pyridoxamine 5'-phosphate oxidase N-terminal" evidence="2">
    <location>
        <begin position="14"/>
        <end position="144"/>
    </location>
</feature>
<dbReference type="EMBL" id="QEQD01000005">
    <property type="protein sequence ID" value="RDF04026.1"/>
    <property type="molecule type" value="Genomic_DNA"/>
</dbReference>
<dbReference type="Proteomes" id="UP000253999">
    <property type="component" value="Unassembled WGS sequence"/>
</dbReference>
<evidence type="ECO:0000313" key="4">
    <source>
        <dbReference type="Proteomes" id="UP000253999"/>
    </source>
</evidence>
<evidence type="ECO:0000313" key="3">
    <source>
        <dbReference type="EMBL" id="RDF04026.1"/>
    </source>
</evidence>
<dbReference type="NCBIfam" id="TIGR04110">
    <property type="entry name" value="heme_HutZ"/>
    <property type="match status" value="1"/>
</dbReference>
<dbReference type="GO" id="GO:0016627">
    <property type="term" value="F:oxidoreductase activity, acting on the CH-CH group of donors"/>
    <property type="evidence" value="ECO:0007669"/>
    <property type="project" value="TreeGrafter"/>
</dbReference>
<name>A0A369ZCK5_HAEPH</name>
<dbReference type="InterPro" id="IPR014419">
    <property type="entry name" value="HutZ"/>
</dbReference>
<dbReference type="GO" id="GO:0005829">
    <property type="term" value="C:cytosol"/>
    <property type="evidence" value="ECO:0007669"/>
    <property type="project" value="TreeGrafter"/>
</dbReference>
<comment type="caution">
    <text evidence="3">The sequence shown here is derived from an EMBL/GenBank/DDBJ whole genome shotgun (WGS) entry which is preliminary data.</text>
</comment>
<dbReference type="AlphaFoldDB" id="A0A369ZCK5"/>
<dbReference type="InterPro" id="IPR052019">
    <property type="entry name" value="F420H2_bilvrd_red/Heme_oxyg"/>
</dbReference>
<evidence type="ECO:0000259" key="2">
    <source>
        <dbReference type="Pfam" id="PF01243"/>
    </source>
</evidence>
<dbReference type="STRING" id="735.B0185_01340"/>